<dbReference type="InterPro" id="IPR034593">
    <property type="entry name" value="DgoD-like"/>
</dbReference>
<evidence type="ECO:0000259" key="2">
    <source>
        <dbReference type="Pfam" id="PF02746"/>
    </source>
</evidence>
<dbReference type="Pfam" id="PF13378">
    <property type="entry name" value="MR_MLE_C"/>
    <property type="match status" value="1"/>
</dbReference>
<feature type="domain" description="Enolase C-terminal" evidence="3">
    <location>
        <begin position="146"/>
        <end position="338"/>
    </location>
</feature>
<sequence length="395" mass="41471">MLTVTGIDAWLCPLPLARPVRLGAMLYTTRDYVVVRVRTDGGRVGRAIGYSRGTPLLEALRTLATALDRGLGVDPRAVQGDLRARFMPGWASFVRAASLIDIALWDVVAQEAGVPVQRMLGERAVTEPGSLVVAGYFADTRTRGELLDEVTALVEGGATTVKVMVPGLDVDDDVELVAGIGRHVGKLALSGRAGSAAGAARGSGGDGHVEIAVDLHGGLRPFDPAAVETARRFWDLGVSFIEDPFPGPDWRPLEHLVERAPELRLAVGEDLVGLGGALDLLPFAHLLRVDATASGGYTFALDAVDAAESAGVGVAPHVFAPVHAPLAARSSAVRLVETIPARIGAEPVQPLLDPAHPLVDGVVWPSTPREGVTGIDLPLDFERVARHASASWSVS</sequence>
<proteinExistence type="predicted"/>
<accession>A0AB39BE43</accession>
<gene>
    <name evidence="4" type="ORF">ABFY20_14085</name>
</gene>
<dbReference type="InterPro" id="IPR029065">
    <property type="entry name" value="Enolase_C-like"/>
</dbReference>
<dbReference type="Pfam" id="PF02746">
    <property type="entry name" value="MR_MLE_N"/>
    <property type="match status" value="1"/>
</dbReference>
<protein>
    <submittedName>
        <fullName evidence="4">Mandelate racemase/muconate lactonizing enzyme family protein</fullName>
    </submittedName>
</protein>
<dbReference type="GO" id="GO:0016829">
    <property type="term" value="F:lyase activity"/>
    <property type="evidence" value="ECO:0007669"/>
    <property type="project" value="UniProtKB-KW"/>
</dbReference>
<dbReference type="Gene3D" id="3.30.390.10">
    <property type="entry name" value="Enolase-like, N-terminal domain"/>
    <property type="match status" value="1"/>
</dbReference>
<dbReference type="PANTHER" id="PTHR48080:SF2">
    <property type="entry name" value="D-GALACTONATE DEHYDRATASE"/>
    <property type="match status" value="1"/>
</dbReference>
<name>A0AB39BE43_9MICO</name>
<dbReference type="AlphaFoldDB" id="A0AB39BE43"/>
<evidence type="ECO:0000259" key="3">
    <source>
        <dbReference type="Pfam" id="PF13378"/>
    </source>
</evidence>
<dbReference type="SUPFAM" id="SSF54826">
    <property type="entry name" value="Enolase N-terminal domain-like"/>
    <property type="match status" value="1"/>
</dbReference>
<feature type="domain" description="Mandelate racemase/muconate lactonizing enzyme N-terminal" evidence="2">
    <location>
        <begin position="15"/>
        <end position="121"/>
    </location>
</feature>
<dbReference type="InterPro" id="IPR036849">
    <property type="entry name" value="Enolase-like_C_sf"/>
</dbReference>
<keyword evidence="1" id="KW-0456">Lyase</keyword>
<dbReference type="InterPro" id="IPR029017">
    <property type="entry name" value="Enolase-like_N"/>
</dbReference>
<dbReference type="Gene3D" id="3.20.20.120">
    <property type="entry name" value="Enolase-like C-terminal domain"/>
    <property type="match status" value="1"/>
</dbReference>
<dbReference type="EMBL" id="CP162511">
    <property type="protein sequence ID" value="XDI04452.1"/>
    <property type="molecule type" value="Genomic_DNA"/>
</dbReference>
<dbReference type="InterPro" id="IPR013341">
    <property type="entry name" value="Mandelate_racemase_N_dom"/>
</dbReference>
<dbReference type="RefSeq" id="WP_368496852.1">
    <property type="nucleotide sequence ID" value="NZ_CP162511.1"/>
</dbReference>
<organism evidence="4">
    <name type="scientific">Herbiconiux sp. A18JL235</name>
    <dbReference type="NCBI Taxonomy" id="3152363"/>
    <lineage>
        <taxon>Bacteria</taxon>
        <taxon>Bacillati</taxon>
        <taxon>Actinomycetota</taxon>
        <taxon>Actinomycetes</taxon>
        <taxon>Micrococcales</taxon>
        <taxon>Microbacteriaceae</taxon>
        <taxon>Herbiconiux</taxon>
    </lineage>
</organism>
<reference evidence="4" key="1">
    <citation type="submission" date="2024-05" db="EMBL/GenBank/DDBJ databases">
        <title>Herbiconiux sp. A18JL235.</title>
        <authorList>
            <person name="Zhang G."/>
        </authorList>
    </citation>
    <scope>NUCLEOTIDE SEQUENCE</scope>
    <source>
        <strain evidence="4">A18JL235</strain>
    </source>
</reference>
<evidence type="ECO:0000256" key="1">
    <source>
        <dbReference type="ARBA" id="ARBA00023239"/>
    </source>
</evidence>
<dbReference type="PANTHER" id="PTHR48080">
    <property type="entry name" value="D-GALACTONATE DEHYDRATASE-RELATED"/>
    <property type="match status" value="1"/>
</dbReference>
<evidence type="ECO:0000313" key="4">
    <source>
        <dbReference type="EMBL" id="XDI04452.1"/>
    </source>
</evidence>
<dbReference type="SUPFAM" id="SSF51604">
    <property type="entry name" value="Enolase C-terminal domain-like"/>
    <property type="match status" value="1"/>
</dbReference>